<proteinExistence type="predicted"/>
<dbReference type="AlphaFoldDB" id="A0A150LZM3"/>
<feature type="region of interest" description="Disordered" evidence="1">
    <location>
        <begin position="1"/>
        <end position="37"/>
    </location>
</feature>
<dbReference type="STRING" id="301148.B4135_2409"/>
<organism evidence="2 3">
    <name type="scientific">Caldibacillus debilis</name>
    <dbReference type="NCBI Taxonomy" id="301148"/>
    <lineage>
        <taxon>Bacteria</taxon>
        <taxon>Bacillati</taxon>
        <taxon>Bacillota</taxon>
        <taxon>Bacilli</taxon>
        <taxon>Bacillales</taxon>
        <taxon>Bacillaceae</taxon>
        <taxon>Caldibacillus</taxon>
    </lineage>
</organism>
<reference evidence="2 3" key="1">
    <citation type="submission" date="2016-01" db="EMBL/GenBank/DDBJ databases">
        <title>Draft Genome Sequences of Seven Thermophilic Sporeformers Isolated from Foods.</title>
        <authorList>
            <person name="Berendsen E.M."/>
            <person name="Wells-Bennik M.H."/>
            <person name="Krawcyk A.O."/>
            <person name="De Jong A."/>
            <person name="Holsappel S."/>
            <person name="Eijlander R.T."/>
            <person name="Kuipers O.P."/>
        </authorList>
    </citation>
    <scope>NUCLEOTIDE SEQUENCE [LARGE SCALE GENOMIC DNA]</scope>
    <source>
        <strain evidence="2 3">B4135</strain>
    </source>
</reference>
<sequence>MRIRPDGKGIAGNPEASRRIPYLANLPHESKGRHEKKSCSLRNLSVVEWGKRDWRAGRSKPFPGETGFFPRQKRERWILARSTDLLHPFPPEKRGQHPWPLFVWKIREKILPVDAGVCQNVKKRVNRLRKGE</sequence>
<evidence type="ECO:0000313" key="3">
    <source>
        <dbReference type="Proteomes" id="UP000075683"/>
    </source>
</evidence>
<dbReference type="Proteomes" id="UP000075683">
    <property type="component" value="Unassembled WGS sequence"/>
</dbReference>
<name>A0A150LZM3_9BACI</name>
<evidence type="ECO:0000313" key="2">
    <source>
        <dbReference type="EMBL" id="KYD17738.1"/>
    </source>
</evidence>
<evidence type="ECO:0000256" key="1">
    <source>
        <dbReference type="SAM" id="MobiDB-lite"/>
    </source>
</evidence>
<gene>
    <name evidence="2" type="ORF">B4135_2409</name>
</gene>
<dbReference type="EMBL" id="LQYT01000053">
    <property type="protein sequence ID" value="KYD17738.1"/>
    <property type="molecule type" value="Genomic_DNA"/>
</dbReference>
<protein>
    <submittedName>
        <fullName evidence="2">Uncharacterized protein</fullName>
    </submittedName>
</protein>
<comment type="caution">
    <text evidence="2">The sequence shown here is derived from an EMBL/GenBank/DDBJ whole genome shotgun (WGS) entry which is preliminary data.</text>
</comment>
<accession>A0A150LZM3</accession>